<dbReference type="GO" id="GO:0050355">
    <property type="term" value="F:inorganic triphosphate phosphatase activity"/>
    <property type="evidence" value="ECO:0007669"/>
    <property type="project" value="InterPro"/>
</dbReference>
<sequence length="517" mass="55992">MIESELKILMDPDGIRAIAAHPRLNALRVGASRSESLVSVYLDTSDDRLRAAGIALRLRKIGRRWVQTVKRKEQTGDSGGLFSNHEDERAAPGGRLVLDGTDPDGALAAVREALDGAELAPVFETRVQRTTTLLRIEGFGEVELALDNGDVRAGELSEPISEAEFELKSGSVGAIFAVARQLLDGAPFQLGTTNKAARGYRLLRNGAAPAPKARKAGTFDFGPETGAELVARDVLRDCLGQISANIPVVLDTDDSEGPHQLRIGLRRLRTALQVFEPTLGATGIERLNAAAQQLGQDVGHLRDADVLIEEVLAHAASHGLDPEAHQLLETALATRREAIRIEVRAALAAPETGRFLLDLLEYVETRGWLAPSDYDQTTRLAQPIGELAPKLLRKRWRKVKSLGEDIRELESEELHSLRKSLKKLRYAGDMVIGIYPGKRSAAFLAALKDLQDSFGSLNDAAMAEAKLGGPDAVAKDDPTVQRAIGFTLGILAGASAAERPEIFSRWDDLAATKPFWT</sequence>
<organism evidence="4 5">
    <name type="scientific">Amaricoccus macauensis</name>
    <dbReference type="NCBI Taxonomy" id="57001"/>
    <lineage>
        <taxon>Bacteria</taxon>
        <taxon>Pseudomonadati</taxon>
        <taxon>Pseudomonadota</taxon>
        <taxon>Alphaproteobacteria</taxon>
        <taxon>Rhodobacterales</taxon>
        <taxon>Paracoccaceae</taxon>
        <taxon>Amaricoccus</taxon>
    </lineage>
</organism>
<dbReference type="InterPro" id="IPR033469">
    <property type="entry name" value="CYTH-like_dom_sf"/>
</dbReference>
<evidence type="ECO:0000313" key="4">
    <source>
        <dbReference type="EMBL" id="MBB5223994.1"/>
    </source>
</evidence>
<dbReference type="Pfam" id="PF05235">
    <property type="entry name" value="CHAD"/>
    <property type="match status" value="1"/>
</dbReference>
<dbReference type="Gene3D" id="2.40.320.10">
    <property type="entry name" value="Hypothetical Protein Pfu-838710-001"/>
    <property type="match status" value="1"/>
</dbReference>
<dbReference type="InterPro" id="IPR023577">
    <property type="entry name" value="CYTH_domain"/>
</dbReference>
<dbReference type="RefSeq" id="WP_184154047.1">
    <property type="nucleotide sequence ID" value="NZ_JACHFM010000005.1"/>
</dbReference>
<evidence type="ECO:0000313" key="5">
    <source>
        <dbReference type="Proteomes" id="UP000549457"/>
    </source>
</evidence>
<evidence type="ECO:0000259" key="3">
    <source>
        <dbReference type="PROSITE" id="PS51708"/>
    </source>
</evidence>
<reference evidence="4 5" key="1">
    <citation type="submission" date="2020-08" db="EMBL/GenBank/DDBJ databases">
        <title>Genomic Encyclopedia of Type Strains, Phase IV (KMG-IV): sequencing the most valuable type-strain genomes for metagenomic binning, comparative biology and taxonomic classification.</title>
        <authorList>
            <person name="Goeker M."/>
        </authorList>
    </citation>
    <scope>NUCLEOTIDE SEQUENCE [LARGE SCALE GENOMIC DNA]</scope>
    <source>
        <strain evidence="4 5">DSM 101730</strain>
    </source>
</reference>
<dbReference type="InterPro" id="IPR038186">
    <property type="entry name" value="CHAD_dom_sf"/>
</dbReference>
<feature type="domain" description="CHAD" evidence="3">
    <location>
        <begin position="224"/>
        <end position="517"/>
    </location>
</feature>
<evidence type="ECO:0000256" key="1">
    <source>
        <dbReference type="SAM" id="MobiDB-lite"/>
    </source>
</evidence>
<dbReference type="CDD" id="cd07756">
    <property type="entry name" value="CYTH-like_Pase_CHAD"/>
    <property type="match status" value="1"/>
</dbReference>
<feature type="domain" description="CYTH" evidence="2">
    <location>
        <begin position="1"/>
        <end position="206"/>
    </location>
</feature>
<dbReference type="PANTHER" id="PTHR39569">
    <property type="entry name" value="INORGANIC TRIPHOSPHATASE"/>
    <property type="match status" value="1"/>
</dbReference>
<dbReference type="Pfam" id="PF01928">
    <property type="entry name" value="CYTH"/>
    <property type="match status" value="1"/>
</dbReference>
<dbReference type="AlphaFoldDB" id="A0A840SS72"/>
<dbReference type="GO" id="GO:0046872">
    <property type="term" value="F:metal ion binding"/>
    <property type="evidence" value="ECO:0007669"/>
    <property type="project" value="TreeGrafter"/>
</dbReference>
<dbReference type="SUPFAM" id="SSF55154">
    <property type="entry name" value="CYTH-like phosphatases"/>
    <property type="match status" value="1"/>
</dbReference>
<name>A0A840SS72_9RHOB</name>
<proteinExistence type="predicted"/>
<dbReference type="EMBL" id="JACHFM010000005">
    <property type="protein sequence ID" value="MBB5223994.1"/>
    <property type="molecule type" value="Genomic_DNA"/>
</dbReference>
<keyword evidence="5" id="KW-1185">Reference proteome</keyword>
<dbReference type="SMART" id="SM00880">
    <property type="entry name" value="CHAD"/>
    <property type="match status" value="1"/>
</dbReference>
<protein>
    <submittedName>
        <fullName evidence="4">Inorganic triphosphatase YgiF</fullName>
    </submittedName>
</protein>
<dbReference type="Gene3D" id="1.40.20.10">
    <property type="entry name" value="CHAD domain"/>
    <property type="match status" value="1"/>
</dbReference>
<dbReference type="InterPro" id="IPR007899">
    <property type="entry name" value="CHAD_dom"/>
</dbReference>
<gene>
    <name evidence="4" type="ORF">HNP73_003955</name>
</gene>
<accession>A0A840SS72</accession>
<evidence type="ECO:0000259" key="2">
    <source>
        <dbReference type="PROSITE" id="PS51707"/>
    </source>
</evidence>
<dbReference type="Proteomes" id="UP000549457">
    <property type="component" value="Unassembled WGS sequence"/>
</dbReference>
<feature type="region of interest" description="Disordered" evidence="1">
    <location>
        <begin position="75"/>
        <end position="97"/>
    </location>
</feature>
<dbReference type="PROSITE" id="PS51708">
    <property type="entry name" value="CHAD"/>
    <property type="match status" value="1"/>
</dbReference>
<dbReference type="InterPro" id="IPR039013">
    <property type="entry name" value="YgiF"/>
</dbReference>
<dbReference type="PANTHER" id="PTHR39569:SF1">
    <property type="entry name" value="INORGANIC TRIPHOSPHATASE"/>
    <property type="match status" value="1"/>
</dbReference>
<dbReference type="PROSITE" id="PS51707">
    <property type="entry name" value="CYTH"/>
    <property type="match status" value="1"/>
</dbReference>
<comment type="caution">
    <text evidence="4">The sequence shown here is derived from an EMBL/GenBank/DDBJ whole genome shotgun (WGS) entry which is preliminary data.</text>
</comment>
<dbReference type="SMART" id="SM01118">
    <property type="entry name" value="CYTH"/>
    <property type="match status" value="1"/>
</dbReference>